<dbReference type="AlphaFoldDB" id="A0A1Y1WIN1"/>
<name>A0A1Y1WIN1_9FUNG</name>
<evidence type="ECO:0008006" key="4">
    <source>
        <dbReference type="Google" id="ProtNLM"/>
    </source>
</evidence>
<gene>
    <name evidence="2" type="ORF">DL89DRAFT_265229</name>
</gene>
<dbReference type="OrthoDB" id="10391918at2759"/>
<dbReference type="RefSeq" id="XP_040746416.1">
    <property type="nucleotide sequence ID" value="XM_040886569.1"/>
</dbReference>
<feature type="transmembrane region" description="Helical" evidence="1">
    <location>
        <begin position="18"/>
        <end position="38"/>
    </location>
</feature>
<dbReference type="EMBL" id="MCFD01000002">
    <property type="protein sequence ID" value="ORX73076.1"/>
    <property type="molecule type" value="Genomic_DNA"/>
</dbReference>
<feature type="non-terminal residue" evidence="2">
    <location>
        <position position="1"/>
    </location>
</feature>
<organism evidence="2 3">
    <name type="scientific">Linderina pennispora</name>
    <dbReference type="NCBI Taxonomy" id="61395"/>
    <lineage>
        <taxon>Eukaryota</taxon>
        <taxon>Fungi</taxon>
        <taxon>Fungi incertae sedis</taxon>
        <taxon>Zoopagomycota</taxon>
        <taxon>Kickxellomycotina</taxon>
        <taxon>Kickxellomycetes</taxon>
        <taxon>Kickxellales</taxon>
        <taxon>Kickxellaceae</taxon>
        <taxon>Linderina</taxon>
    </lineage>
</organism>
<accession>A0A1Y1WIN1</accession>
<evidence type="ECO:0000313" key="2">
    <source>
        <dbReference type="EMBL" id="ORX73076.1"/>
    </source>
</evidence>
<comment type="caution">
    <text evidence="2">The sequence shown here is derived from an EMBL/GenBank/DDBJ whole genome shotgun (WGS) entry which is preliminary data.</text>
</comment>
<proteinExistence type="predicted"/>
<protein>
    <recommendedName>
        <fullName evidence="4">G-protein coupled receptors family 3 profile domain-containing protein</fullName>
    </recommendedName>
</protein>
<evidence type="ECO:0000256" key="1">
    <source>
        <dbReference type="SAM" id="Phobius"/>
    </source>
</evidence>
<reference evidence="2 3" key="1">
    <citation type="submission" date="2016-07" db="EMBL/GenBank/DDBJ databases">
        <title>Pervasive Adenine N6-methylation of Active Genes in Fungi.</title>
        <authorList>
            <consortium name="DOE Joint Genome Institute"/>
            <person name="Mondo S.J."/>
            <person name="Dannebaum R.O."/>
            <person name="Kuo R.C."/>
            <person name="Labutti K."/>
            <person name="Haridas S."/>
            <person name="Kuo A."/>
            <person name="Salamov A."/>
            <person name="Ahrendt S.R."/>
            <person name="Lipzen A."/>
            <person name="Sullivan W."/>
            <person name="Andreopoulos W.B."/>
            <person name="Clum A."/>
            <person name="Lindquist E."/>
            <person name="Daum C."/>
            <person name="Ramamoorthy G.K."/>
            <person name="Gryganskyi A."/>
            <person name="Culley D."/>
            <person name="Magnuson J.K."/>
            <person name="James T.Y."/>
            <person name="O'Malley M.A."/>
            <person name="Stajich J.E."/>
            <person name="Spatafora J.W."/>
            <person name="Visel A."/>
            <person name="Grigoriev I.V."/>
        </authorList>
    </citation>
    <scope>NUCLEOTIDE SEQUENCE [LARGE SCALE GENOMIC DNA]</scope>
    <source>
        <strain evidence="2 3">ATCC 12442</strain>
    </source>
</reference>
<keyword evidence="3" id="KW-1185">Reference proteome</keyword>
<evidence type="ECO:0000313" key="3">
    <source>
        <dbReference type="Proteomes" id="UP000193922"/>
    </source>
</evidence>
<sequence length="213" mass="24318">TGFDYNAEQGVCEANQPIYYTGIGIIALQMIAAVSLVIHARKMTPLFNEFAEMVVILVAMSTSVGLSVAFRWIIRGDDSRVVIGIINTSLLLVACQIYFIALLGRPIFHALVDREEYLVFMLHRMKESNLMTEYDISRQQQKQQQQQHQQRTETAATLQRITDPSLRSTFTVDSQVGHTDSFLIYESDPQMHMVLVDSWKARQSSIYPDRRIV</sequence>
<dbReference type="GeneID" id="63803217"/>
<feature type="transmembrane region" description="Helical" evidence="1">
    <location>
        <begin position="50"/>
        <end position="74"/>
    </location>
</feature>
<keyword evidence="1" id="KW-0472">Membrane</keyword>
<feature type="transmembrane region" description="Helical" evidence="1">
    <location>
        <begin position="80"/>
        <end position="104"/>
    </location>
</feature>
<dbReference type="Proteomes" id="UP000193922">
    <property type="component" value="Unassembled WGS sequence"/>
</dbReference>
<keyword evidence="1" id="KW-1133">Transmembrane helix</keyword>
<keyword evidence="1" id="KW-0812">Transmembrane</keyword>